<gene>
    <name evidence="2" type="ORF">HCN44_001109</name>
</gene>
<feature type="chain" id="PRO_5032644590" evidence="1">
    <location>
        <begin position="24"/>
        <end position="707"/>
    </location>
</feature>
<sequence length="707" mass="81104">MKLLVNLTIFGLFLASLTNQFESKKIYLKSASTKELSWKDKSDHVEINLRPIAENSSSVTNLIKLGSALASITIPPPLGPIIGFTSMTFFTFYDANKKKIEDAKKPIHTKKSKIAFEENITQIKSSIIFESEKTFNNVKFLITTQTGELKTHITSESQRIIKEIFHIVDKHGLLLTLGTTSEYLDNYYEDNHVDCLLKNKCSHGNKESIFKQLTDEGTDYKINLRKFLSSYRTDTIIGPVTNCFGYILAEHALHVDHGCDCNIENGQFKILKLFLSMMLTLSKSYSMMITAIMLQECDKIDKKNGVTESHLITAIKTVENFNKEALNMTEYALIAMGQASTEVRRCDLGREHKKGITYDHFNQIYGNYIVFDYNRLKIFSQILPQTDEVKKWRSTFPKEINLSNVIYGFNGQNWTLNKNCQYDRTIAEITHYYEENNTERFYHHVKIFYKNDFTKIYGKTESDKKLIIKSFKNHPRFRSKYCMLCPSPVRICTVNSTTNSVRFVSIKPVIASTDYVVTGVRWKFLNKILYLEIQQGKFENDTIVDGTVEWKKTNQHASNTNTISIGKNSAKGFIMDDVKLPLDYIITGVKFNVSDESTITLFVTGKDMYSNDTQEVGPISYDNTWDQDVIPFIDIRDIVTSLPAPISGIKAYSKNVDGLDFVGIDTVTNTELDFHYLEFDESILDDITEMYDQLNEVSKKFKTNKNN</sequence>
<dbReference type="PANTHER" id="PTHR47890">
    <property type="entry name" value="LD24308P"/>
    <property type="match status" value="1"/>
</dbReference>
<name>A0A834XM49_APHGI</name>
<keyword evidence="3" id="KW-1185">Reference proteome</keyword>
<dbReference type="Proteomes" id="UP000639338">
    <property type="component" value="Unassembled WGS sequence"/>
</dbReference>
<organism evidence="2 3">
    <name type="scientific">Aphidius gifuensis</name>
    <name type="common">Parasitoid wasp</name>
    <dbReference type="NCBI Taxonomy" id="684658"/>
    <lineage>
        <taxon>Eukaryota</taxon>
        <taxon>Metazoa</taxon>
        <taxon>Ecdysozoa</taxon>
        <taxon>Arthropoda</taxon>
        <taxon>Hexapoda</taxon>
        <taxon>Insecta</taxon>
        <taxon>Pterygota</taxon>
        <taxon>Neoptera</taxon>
        <taxon>Endopterygota</taxon>
        <taxon>Hymenoptera</taxon>
        <taxon>Apocrita</taxon>
        <taxon>Ichneumonoidea</taxon>
        <taxon>Braconidae</taxon>
        <taxon>Aphidiinae</taxon>
        <taxon>Aphidius</taxon>
    </lineage>
</organism>
<comment type="caution">
    <text evidence="2">The sequence shown here is derived from an EMBL/GenBank/DDBJ whole genome shotgun (WGS) entry which is preliminary data.</text>
</comment>
<accession>A0A834XM49</accession>
<dbReference type="OrthoDB" id="7646902at2759"/>
<dbReference type="AlphaFoldDB" id="A0A834XM49"/>
<evidence type="ECO:0000313" key="3">
    <source>
        <dbReference type="Proteomes" id="UP000639338"/>
    </source>
</evidence>
<feature type="signal peptide" evidence="1">
    <location>
        <begin position="1"/>
        <end position="23"/>
    </location>
</feature>
<dbReference type="PANTHER" id="PTHR47890:SF1">
    <property type="entry name" value="LD24308P"/>
    <property type="match status" value="1"/>
</dbReference>
<proteinExistence type="predicted"/>
<reference evidence="2 3" key="1">
    <citation type="submission" date="2020-08" db="EMBL/GenBank/DDBJ databases">
        <title>Aphidius gifuensis genome sequencing and assembly.</title>
        <authorList>
            <person name="Du Z."/>
        </authorList>
    </citation>
    <scope>NUCLEOTIDE SEQUENCE [LARGE SCALE GENOMIC DNA]</scope>
    <source>
        <strain evidence="2">YNYX2018</strain>
        <tissue evidence="2">Adults</tissue>
    </source>
</reference>
<evidence type="ECO:0000313" key="2">
    <source>
        <dbReference type="EMBL" id="KAF7988536.1"/>
    </source>
</evidence>
<dbReference type="EMBL" id="JACMRX010000005">
    <property type="protein sequence ID" value="KAF7988536.1"/>
    <property type="molecule type" value="Genomic_DNA"/>
</dbReference>
<keyword evidence="1" id="KW-0732">Signal</keyword>
<evidence type="ECO:0000256" key="1">
    <source>
        <dbReference type="SAM" id="SignalP"/>
    </source>
</evidence>
<protein>
    <submittedName>
        <fullName evidence="2">Uncharacterized protein</fullName>
    </submittedName>
</protein>